<evidence type="ECO:0000256" key="2">
    <source>
        <dbReference type="SAM" id="SignalP"/>
    </source>
</evidence>
<dbReference type="Gene3D" id="2.60.40.420">
    <property type="entry name" value="Cupredoxins - blue copper proteins"/>
    <property type="match status" value="1"/>
</dbReference>
<evidence type="ECO:0008006" key="5">
    <source>
        <dbReference type="Google" id="ProtNLM"/>
    </source>
</evidence>
<dbReference type="InterPro" id="IPR008972">
    <property type="entry name" value="Cupredoxin"/>
</dbReference>
<feature type="signal peptide" evidence="2">
    <location>
        <begin position="1"/>
        <end position="19"/>
    </location>
</feature>
<reference evidence="3 4" key="1">
    <citation type="submission" date="2017-02" db="EMBL/GenBank/DDBJ databases">
        <title>The new phylogeny of genus Mycobacterium.</title>
        <authorList>
            <person name="Tortoli E."/>
            <person name="Trovato A."/>
            <person name="Cirillo D.M."/>
        </authorList>
    </citation>
    <scope>NUCLEOTIDE SEQUENCE [LARGE SCALE GENOMIC DNA]</scope>
    <source>
        <strain evidence="3 4">FI-09383</strain>
    </source>
</reference>
<feature type="region of interest" description="Disordered" evidence="1">
    <location>
        <begin position="23"/>
        <end position="51"/>
    </location>
</feature>
<dbReference type="SUPFAM" id="SSF49503">
    <property type="entry name" value="Cupredoxins"/>
    <property type="match status" value="1"/>
</dbReference>
<dbReference type="Proteomes" id="UP000192772">
    <property type="component" value="Unassembled WGS sequence"/>
</dbReference>
<evidence type="ECO:0000313" key="3">
    <source>
        <dbReference type="EMBL" id="ORA63375.1"/>
    </source>
</evidence>
<dbReference type="EMBL" id="MVHP01000023">
    <property type="protein sequence ID" value="ORA63375.1"/>
    <property type="molecule type" value="Genomic_DNA"/>
</dbReference>
<proteinExistence type="predicted"/>
<name>A0A0M2ZC55_9MYCO</name>
<dbReference type="PROSITE" id="PS51257">
    <property type="entry name" value="PROKAR_LIPOPROTEIN"/>
    <property type="match status" value="1"/>
</dbReference>
<feature type="chain" id="PRO_5039426665" description="EfeO-type cupredoxin-like domain-containing protein" evidence="2">
    <location>
        <begin position="20"/>
        <end position="139"/>
    </location>
</feature>
<comment type="caution">
    <text evidence="3">The sequence shown here is derived from an EMBL/GenBank/DDBJ whole genome shotgun (WGS) entry which is preliminary data.</text>
</comment>
<keyword evidence="2" id="KW-0732">Signal</keyword>
<accession>A0A0M2ZC55</accession>
<protein>
    <recommendedName>
        <fullName evidence="5">EfeO-type cupredoxin-like domain-containing protein</fullName>
    </recommendedName>
</protein>
<dbReference type="AlphaFoldDB" id="A0A0M2ZC55"/>
<evidence type="ECO:0000313" key="4">
    <source>
        <dbReference type="Proteomes" id="UP000192772"/>
    </source>
</evidence>
<dbReference type="STRING" id="81858.BST23_18675"/>
<sequence length="139" mass="14828">MVISRKALLVLATAALVAAGCGSQDGDTAEGTSPPASPMSPSDVTDQQRPSDRVTLDLTIEGGQVDPTNEQLEAKVGQPIVVRVNSDAPDELHVHSTPEHTFQIKPEPGQQFQFTVDIPGRVEVELHDANKIVATIQVR</sequence>
<dbReference type="RefSeq" id="WP_046753499.1">
    <property type="nucleotide sequence ID" value="NZ_LBNO01000073.1"/>
</dbReference>
<dbReference type="OrthoDB" id="3748691at2"/>
<evidence type="ECO:0000256" key="1">
    <source>
        <dbReference type="SAM" id="MobiDB-lite"/>
    </source>
</evidence>
<accession>A0A1A0QDD0</accession>
<organism evidence="3 4">
    <name type="scientific">Mycolicibacterium elephantis</name>
    <dbReference type="NCBI Taxonomy" id="81858"/>
    <lineage>
        <taxon>Bacteria</taxon>
        <taxon>Bacillati</taxon>
        <taxon>Actinomycetota</taxon>
        <taxon>Actinomycetes</taxon>
        <taxon>Mycobacteriales</taxon>
        <taxon>Mycobacteriaceae</taxon>
        <taxon>Mycolicibacterium</taxon>
    </lineage>
</organism>
<feature type="compositionally biased region" description="Polar residues" evidence="1">
    <location>
        <begin position="39"/>
        <end position="48"/>
    </location>
</feature>
<gene>
    <name evidence="3" type="ORF">BST23_18675</name>
</gene>